<dbReference type="AlphaFoldDB" id="A0A0E0LNT1"/>
<proteinExistence type="predicted"/>
<dbReference type="HOGENOM" id="CLU_2726607_0_0_1"/>
<keyword evidence="3" id="KW-1185">Reference proteome</keyword>
<evidence type="ECO:0000313" key="3">
    <source>
        <dbReference type="Proteomes" id="UP000026962"/>
    </source>
</evidence>
<dbReference type="Proteomes" id="UP000026962">
    <property type="component" value="Chromosome 7"/>
</dbReference>
<name>A0A0E0LNT1_ORYPU</name>
<evidence type="ECO:0000313" key="2">
    <source>
        <dbReference type="EnsemblPlants" id="OPUNC07G22110.1"/>
    </source>
</evidence>
<reference evidence="2" key="1">
    <citation type="submission" date="2015-04" db="UniProtKB">
        <authorList>
            <consortium name="EnsemblPlants"/>
        </authorList>
    </citation>
    <scope>IDENTIFICATION</scope>
</reference>
<organism evidence="2">
    <name type="scientific">Oryza punctata</name>
    <name type="common">Red rice</name>
    <dbReference type="NCBI Taxonomy" id="4537"/>
    <lineage>
        <taxon>Eukaryota</taxon>
        <taxon>Viridiplantae</taxon>
        <taxon>Streptophyta</taxon>
        <taxon>Embryophyta</taxon>
        <taxon>Tracheophyta</taxon>
        <taxon>Spermatophyta</taxon>
        <taxon>Magnoliopsida</taxon>
        <taxon>Liliopsida</taxon>
        <taxon>Poales</taxon>
        <taxon>Poaceae</taxon>
        <taxon>BOP clade</taxon>
        <taxon>Oryzoideae</taxon>
        <taxon>Oryzeae</taxon>
        <taxon>Oryzinae</taxon>
        <taxon>Oryza</taxon>
    </lineage>
</organism>
<evidence type="ECO:0000256" key="1">
    <source>
        <dbReference type="SAM" id="MobiDB-lite"/>
    </source>
</evidence>
<dbReference type="Gramene" id="OPUNC07G22110.1">
    <property type="protein sequence ID" value="OPUNC07G22110.1"/>
    <property type="gene ID" value="OPUNC07G22110"/>
</dbReference>
<sequence length="72" mass="7334">MSEGHVSPDSSTDQGDPARAGHVTPDQLVFINGEGVSGEFTCIASALLTLSLSQLGAQSLIFPSSSLCIVVS</sequence>
<accession>A0A0E0LNT1</accession>
<feature type="region of interest" description="Disordered" evidence="1">
    <location>
        <begin position="1"/>
        <end position="23"/>
    </location>
</feature>
<dbReference type="EnsemblPlants" id="OPUNC07G22110.1">
    <property type="protein sequence ID" value="OPUNC07G22110.1"/>
    <property type="gene ID" value="OPUNC07G22110"/>
</dbReference>
<reference evidence="2" key="2">
    <citation type="submission" date="2018-05" db="EMBL/GenBank/DDBJ databases">
        <title>OpunRS2 (Oryza punctata Reference Sequence Version 2).</title>
        <authorList>
            <person name="Zhang J."/>
            <person name="Kudrna D."/>
            <person name="Lee S."/>
            <person name="Talag J."/>
            <person name="Welchert J."/>
            <person name="Wing R.A."/>
        </authorList>
    </citation>
    <scope>NUCLEOTIDE SEQUENCE [LARGE SCALE GENOMIC DNA]</scope>
</reference>
<protein>
    <submittedName>
        <fullName evidence="2">Uncharacterized protein</fullName>
    </submittedName>
</protein>